<comment type="caution">
    <text evidence="12">The sequence shown here is derived from an EMBL/GenBank/DDBJ whole genome shotgun (WGS) entry which is preliminary data.</text>
</comment>
<keyword evidence="7" id="KW-0969">Cilium</keyword>
<comment type="subcellular location">
    <subcellularLocation>
        <location evidence="1">Cell projection</location>
        <location evidence="1">Cilium</location>
    </subcellularLocation>
    <subcellularLocation>
        <location evidence="2">Cytoplasm</location>
    </subcellularLocation>
</comment>
<sequence>MIIQFVSSPSWNEPINSFVAEKCVIFDNLDDEMKHEYMECHQEFSGLVESLLAAHLLEVDIAPEDFERQAILPVFMRMLGSERQFMPGSDLRVMESGLKDDERMQGVVSQLMAAEDFLTFRDMMLKHHMQMQQAAEGNLASTLVQEEKLANDAAIAAAIAADASTMEEQASAVARGAHSAPSAASAPPPPPASAEEERAFGAAGGAYGRAVYGGQKKPASNEKAAAIRKALFNGLKR</sequence>
<evidence type="ECO:0000256" key="9">
    <source>
        <dbReference type="ARBA" id="ARBA00031593"/>
    </source>
</evidence>
<dbReference type="InterPro" id="IPR023379">
    <property type="entry name" value="BART_dom"/>
</dbReference>
<reference evidence="12 13" key="1">
    <citation type="submission" date="2024-02" db="EMBL/GenBank/DDBJ databases">
        <authorList>
            <person name="Chen Y."/>
            <person name="Shah S."/>
            <person name="Dougan E. K."/>
            <person name="Thang M."/>
            <person name="Chan C."/>
        </authorList>
    </citation>
    <scope>NUCLEOTIDE SEQUENCE [LARGE SCALE GENOMIC DNA]</scope>
</reference>
<evidence type="ECO:0000256" key="5">
    <source>
        <dbReference type="ARBA" id="ARBA00022490"/>
    </source>
</evidence>
<dbReference type="InterPro" id="IPR038888">
    <property type="entry name" value="CFAP36"/>
</dbReference>
<dbReference type="PANTHER" id="PTHR21532:SF0">
    <property type="entry name" value="CILIA- AND FLAGELLA-ASSOCIATED PROTEIN 36"/>
    <property type="match status" value="1"/>
</dbReference>
<protein>
    <recommendedName>
        <fullName evidence="4">Cilia- and flagella-associated protein 36</fullName>
    </recommendedName>
    <alternativeName>
        <fullName evidence="9">Coiled-coil domain-containing protein 104</fullName>
    </alternativeName>
</protein>
<evidence type="ECO:0000256" key="8">
    <source>
        <dbReference type="ARBA" id="ARBA00023273"/>
    </source>
</evidence>
<organism evidence="12 13">
    <name type="scientific">Durusdinium trenchii</name>
    <dbReference type="NCBI Taxonomy" id="1381693"/>
    <lineage>
        <taxon>Eukaryota</taxon>
        <taxon>Sar</taxon>
        <taxon>Alveolata</taxon>
        <taxon>Dinophyceae</taxon>
        <taxon>Suessiales</taxon>
        <taxon>Symbiodiniaceae</taxon>
        <taxon>Durusdinium</taxon>
    </lineage>
</organism>
<dbReference type="Gene3D" id="1.20.1520.10">
    <property type="entry name" value="ADP-ribosylation factor-like 2-binding protein, domain"/>
    <property type="match status" value="1"/>
</dbReference>
<evidence type="ECO:0000256" key="1">
    <source>
        <dbReference type="ARBA" id="ARBA00004138"/>
    </source>
</evidence>
<dbReference type="Pfam" id="PF11527">
    <property type="entry name" value="ARL2_Bind_BART"/>
    <property type="match status" value="1"/>
</dbReference>
<comment type="similarity">
    <text evidence="3">Belongs to the CFAP36 family.</text>
</comment>
<evidence type="ECO:0000259" key="11">
    <source>
        <dbReference type="Pfam" id="PF11527"/>
    </source>
</evidence>
<evidence type="ECO:0000256" key="6">
    <source>
        <dbReference type="ARBA" id="ARBA00023054"/>
    </source>
</evidence>
<evidence type="ECO:0000313" key="13">
    <source>
        <dbReference type="Proteomes" id="UP001642484"/>
    </source>
</evidence>
<dbReference type="Proteomes" id="UP001642484">
    <property type="component" value="Unassembled WGS sequence"/>
</dbReference>
<dbReference type="PANTHER" id="PTHR21532">
    <property type="entry name" value="PHOSPHODIESTERASE HL"/>
    <property type="match status" value="1"/>
</dbReference>
<feature type="region of interest" description="Disordered" evidence="10">
    <location>
        <begin position="170"/>
        <end position="200"/>
    </location>
</feature>
<keyword evidence="13" id="KW-1185">Reference proteome</keyword>
<accession>A0ABP0QP87</accession>
<keyword evidence="8" id="KW-0966">Cell projection</keyword>
<keyword evidence="5" id="KW-0963">Cytoplasm</keyword>
<evidence type="ECO:0000256" key="7">
    <source>
        <dbReference type="ARBA" id="ARBA00023069"/>
    </source>
</evidence>
<name>A0ABP0QP87_9DINO</name>
<evidence type="ECO:0000256" key="10">
    <source>
        <dbReference type="SAM" id="MobiDB-lite"/>
    </source>
</evidence>
<dbReference type="InterPro" id="IPR042541">
    <property type="entry name" value="BART_sf"/>
</dbReference>
<dbReference type="EMBL" id="CAXAMN010024806">
    <property type="protein sequence ID" value="CAK9090087.1"/>
    <property type="molecule type" value="Genomic_DNA"/>
</dbReference>
<keyword evidence="6" id="KW-0175">Coiled coil</keyword>
<evidence type="ECO:0000256" key="2">
    <source>
        <dbReference type="ARBA" id="ARBA00004496"/>
    </source>
</evidence>
<evidence type="ECO:0000256" key="3">
    <source>
        <dbReference type="ARBA" id="ARBA00007460"/>
    </source>
</evidence>
<feature type="domain" description="BART" evidence="11">
    <location>
        <begin position="2"/>
        <end position="132"/>
    </location>
</feature>
<evidence type="ECO:0000256" key="4">
    <source>
        <dbReference type="ARBA" id="ARBA00021815"/>
    </source>
</evidence>
<evidence type="ECO:0000313" key="12">
    <source>
        <dbReference type="EMBL" id="CAK9090087.1"/>
    </source>
</evidence>
<proteinExistence type="inferred from homology"/>
<gene>
    <name evidence="12" type="ORF">CCMP2556_LOCUS43310</name>
</gene>